<organism evidence="7 8">
    <name type="scientific">Lactobacillus johnsonii</name>
    <dbReference type="NCBI Taxonomy" id="33959"/>
    <lineage>
        <taxon>Bacteria</taxon>
        <taxon>Bacillati</taxon>
        <taxon>Bacillota</taxon>
        <taxon>Bacilli</taxon>
        <taxon>Lactobacillales</taxon>
        <taxon>Lactobacillaceae</taxon>
        <taxon>Lactobacillus</taxon>
    </lineage>
</organism>
<comment type="caution">
    <text evidence="7">The sequence shown here is derived from an EMBL/GenBank/DDBJ whole genome shotgun (WGS) entry which is preliminary data.</text>
</comment>
<evidence type="ECO:0000313" key="7">
    <source>
        <dbReference type="EMBL" id="MCR1915027.1"/>
    </source>
</evidence>
<evidence type="ECO:0000313" key="8">
    <source>
        <dbReference type="Proteomes" id="UP001206357"/>
    </source>
</evidence>
<dbReference type="NCBIfam" id="TIGR01167">
    <property type="entry name" value="LPXTG_anchor"/>
    <property type="match status" value="1"/>
</dbReference>
<feature type="region of interest" description="Disordered" evidence="5">
    <location>
        <begin position="1"/>
        <end position="88"/>
    </location>
</feature>
<evidence type="ECO:0000256" key="3">
    <source>
        <dbReference type="ARBA" id="ARBA00022729"/>
    </source>
</evidence>
<sequence>MRSTNTSESLSTSNVSASQSLIPSEIPANSLRSETGQANSVTPIASEKRLSSNRRNSESIGIIKVNKTNRMAKRPRNQKLPQTGTKNNSSLLGIIAASLGALLGLRSRKNNKK</sequence>
<feature type="compositionally biased region" description="Polar residues" evidence="5">
    <location>
        <begin position="30"/>
        <end position="43"/>
    </location>
</feature>
<feature type="compositionally biased region" description="Low complexity" evidence="5">
    <location>
        <begin position="1"/>
        <end position="18"/>
    </location>
</feature>
<dbReference type="PROSITE" id="PS50847">
    <property type="entry name" value="GRAM_POS_ANCHORING"/>
    <property type="match status" value="1"/>
</dbReference>
<dbReference type="Pfam" id="PF00746">
    <property type="entry name" value="Gram_pos_anchor"/>
    <property type="match status" value="1"/>
</dbReference>
<dbReference type="AlphaFoldDB" id="A0AAW5LRU2"/>
<reference evidence="7" key="1">
    <citation type="submission" date="2022-07" db="EMBL/GenBank/DDBJ databases">
        <title>Enhanced cultured diversity of the mouse gut microbiota enables custom-made synthetic communities.</title>
        <authorList>
            <person name="Afrizal A."/>
        </authorList>
    </citation>
    <scope>NUCLEOTIDE SEQUENCE</scope>
    <source>
        <strain evidence="7">DSM 100219</strain>
    </source>
</reference>
<evidence type="ECO:0000256" key="2">
    <source>
        <dbReference type="ARBA" id="ARBA00022525"/>
    </source>
</evidence>
<protein>
    <submittedName>
        <fullName evidence="7">LPXTG cell wall anchor domain-containing protein</fullName>
    </submittedName>
</protein>
<evidence type="ECO:0000256" key="4">
    <source>
        <dbReference type="ARBA" id="ARBA00023088"/>
    </source>
</evidence>
<keyword evidence="2" id="KW-0964">Secreted</keyword>
<feature type="domain" description="Gram-positive cocci surface proteins LPxTG" evidence="6">
    <location>
        <begin position="80"/>
        <end position="113"/>
    </location>
</feature>
<keyword evidence="1" id="KW-0134">Cell wall</keyword>
<proteinExistence type="predicted"/>
<keyword evidence="4" id="KW-0572">Peptidoglycan-anchor</keyword>
<dbReference type="Proteomes" id="UP001206357">
    <property type="component" value="Unassembled WGS sequence"/>
</dbReference>
<dbReference type="InterPro" id="IPR019931">
    <property type="entry name" value="LPXTG_anchor"/>
</dbReference>
<evidence type="ECO:0000256" key="1">
    <source>
        <dbReference type="ARBA" id="ARBA00022512"/>
    </source>
</evidence>
<dbReference type="EMBL" id="JANKAU010000005">
    <property type="protein sequence ID" value="MCR1915027.1"/>
    <property type="molecule type" value="Genomic_DNA"/>
</dbReference>
<feature type="compositionally biased region" description="Polar residues" evidence="5">
    <location>
        <begin position="79"/>
        <end position="88"/>
    </location>
</feature>
<name>A0AAW5LRU2_LACJH</name>
<gene>
    <name evidence="7" type="ORF">NSA17_06250</name>
</gene>
<evidence type="ECO:0000256" key="5">
    <source>
        <dbReference type="SAM" id="MobiDB-lite"/>
    </source>
</evidence>
<keyword evidence="3" id="KW-0732">Signal</keyword>
<accession>A0AAW5LRU2</accession>
<evidence type="ECO:0000259" key="6">
    <source>
        <dbReference type="PROSITE" id="PS50847"/>
    </source>
</evidence>